<keyword evidence="1" id="KW-1133">Transmembrane helix</keyword>
<keyword evidence="1" id="KW-0812">Transmembrane</keyword>
<dbReference type="RefSeq" id="WP_106167000.1">
    <property type="nucleotide sequence ID" value="NZ_JAVKZF010000007.1"/>
</dbReference>
<protein>
    <submittedName>
        <fullName evidence="2">Membrane protein</fullName>
    </submittedName>
</protein>
<gene>
    <name evidence="2" type="ORF">DSM107010_38430</name>
</gene>
<dbReference type="InterPro" id="IPR052022">
    <property type="entry name" value="26kDa_periplasmic_antigen"/>
</dbReference>
<evidence type="ECO:0000313" key="2">
    <source>
        <dbReference type="EMBL" id="RUT10839.1"/>
    </source>
</evidence>
<dbReference type="Pfam" id="PF04402">
    <property type="entry name" value="SIMPL"/>
    <property type="match status" value="1"/>
</dbReference>
<dbReference type="Gene3D" id="3.30.70.2970">
    <property type="entry name" value="Protein of unknown function (DUF541), domain 2"/>
    <property type="match status" value="1"/>
</dbReference>
<reference evidence="2 3" key="1">
    <citation type="journal article" date="2019" name="Genome Biol. Evol.">
        <title>Day and night: Metabolic profiles and evolutionary relationships of six axenic non-marine cyanobacteria.</title>
        <authorList>
            <person name="Will S.E."/>
            <person name="Henke P."/>
            <person name="Boedeker C."/>
            <person name="Huang S."/>
            <person name="Brinkmann H."/>
            <person name="Rohde M."/>
            <person name="Jarek M."/>
            <person name="Friedl T."/>
            <person name="Seufert S."/>
            <person name="Schumacher M."/>
            <person name="Overmann J."/>
            <person name="Neumann-Schaal M."/>
            <person name="Petersen J."/>
        </authorList>
    </citation>
    <scope>NUCLEOTIDE SEQUENCE [LARGE SCALE GENOMIC DNA]</scope>
    <source>
        <strain evidence="2 3">SAG 39.79</strain>
    </source>
</reference>
<accession>A0AB37UHM8</accession>
<name>A0AB37UHM8_9CYAN</name>
<organism evidence="2 3">
    <name type="scientific">Chroococcidiopsis cubana SAG 39.79</name>
    <dbReference type="NCBI Taxonomy" id="388085"/>
    <lineage>
        <taxon>Bacteria</taxon>
        <taxon>Bacillati</taxon>
        <taxon>Cyanobacteriota</taxon>
        <taxon>Cyanophyceae</taxon>
        <taxon>Chroococcidiopsidales</taxon>
        <taxon>Chroococcidiopsidaceae</taxon>
        <taxon>Chroococcidiopsis</taxon>
    </lineage>
</organism>
<comment type="caution">
    <text evidence="2">The sequence shown here is derived from an EMBL/GenBank/DDBJ whole genome shotgun (WGS) entry which is preliminary data.</text>
</comment>
<dbReference type="Proteomes" id="UP000282574">
    <property type="component" value="Unassembled WGS sequence"/>
</dbReference>
<dbReference type="PANTHER" id="PTHR34387:SF1">
    <property type="entry name" value="PERIPLASMIC IMMUNOGENIC PROTEIN"/>
    <property type="match status" value="1"/>
</dbReference>
<evidence type="ECO:0000313" key="3">
    <source>
        <dbReference type="Proteomes" id="UP000282574"/>
    </source>
</evidence>
<dbReference type="Gene3D" id="3.30.110.170">
    <property type="entry name" value="Protein of unknown function (DUF541), domain 1"/>
    <property type="match status" value="1"/>
</dbReference>
<evidence type="ECO:0000256" key="1">
    <source>
        <dbReference type="SAM" id="Phobius"/>
    </source>
</evidence>
<dbReference type="GO" id="GO:0006974">
    <property type="term" value="P:DNA damage response"/>
    <property type="evidence" value="ECO:0007669"/>
    <property type="project" value="TreeGrafter"/>
</dbReference>
<dbReference type="InterPro" id="IPR007497">
    <property type="entry name" value="SIMPL/DUF541"/>
</dbReference>
<dbReference type="AlphaFoldDB" id="A0AB37UHM8"/>
<dbReference type="PANTHER" id="PTHR34387">
    <property type="entry name" value="SLR1258 PROTEIN"/>
    <property type="match status" value="1"/>
</dbReference>
<keyword evidence="3" id="KW-1185">Reference proteome</keyword>
<feature type="transmembrane region" description="Helical" evidence="1">
    <location>
        <begin position="41"/>
        <end position="60"/>
    </location>
</feature>
<proteinExistence type="predicted"/>
<dbReference type="EMBL" id="RSCK01000035">
    <property type="protein sequence ID" value="RUT10839.1"/>
    <property type="molecule type" value="Genomic_DNA"/>
</dbReference>
<sequence length="277" mass="30024">MQHFSIHQKKFASKRKPVEFSLSGLATLRDRNLKSQIQNSITVTAIALSLSTLSYIYPVWAQPAPDKMDRTYKTLTVTGRGVESIPTTLAQVRLGVEVQGKTAQQVQQEAARRSSAVVDLLKSRNVEKLETTGIYLNPLYNYANNEQRLTGYSATNTVSFRVPTSQAGNIIDAAVKTGATRIEGVSFIATDEAIAKARQQALQAATKDAQQQASAVLSSLNFSQKEIVSIQINSANPPQPPMPLMAREAAFADKAATTPVIGGEQQIEASVTLQIGY</sequence>
<keyword evidence="1" id="KW-0472">Membrane</keyword>